<dbReference type="PATRIC" id="fig|1297742.4.peg.5652"/>
<feature type="signal peptide" evidence="1">
    <location>
        <begin position="1"/>
        <end position="19"/>
    </location>
</feature>
<dbReference type="SUPFAM" id="SSF56935">
    <property type="entry name" value="Porins"/>
    <property type="match status" value="1"/>
</dbReference>
<keyword evidence="1" id="KW-0732">Signal</keyword>
<proteinExistence type="predicted"/>
<evidence type="ECO:0000313" key="2">
    <source>
        <dbReference type="EMBL" id="AKQ68647.1"/>
    </source>
</evidence>
<name>A0A0H4XK90_9BACT</name>
<dbReference type="Gene3D" id="2.40.160.60">
    <property type="entry name" value="Outer membrane protein transport protein (OMPP1/FadL/TodX)"/>
    <property type="match status" value="1"/>
</dbReference>
<evidence type="ECO:0008006" key="4">
    <source>
        <dbReference type="Google" id="ProtNLM"/>
    </source>
</evidence>
<feature type="chain" id="PRO_5005213659" description="PorV/PorQ family protein" evidence="1">
    <location>
        <begin position="20"/>
        <end position="282"/>
    </location>
</feature>
<evidence type="ECO:0000313" key="3">
    <source>
        <dbReference type="Proteomes" id="UP000009026"/>
    </source>
</evidence>
<accession>A0A0H4XK90</accession>
<gene>
    <name evidence="2" type="ORF">A176_005559</name>
</gene>
<dbReference type="RefSeq" id="WP_002635492.1">
    <property type="nucleotide sequence ID" value="NZ_CP012109.1"/>
</dbReference>
<evidence type="ECO:0000256" key="1">
    <source>
        <dbReference type="SAM" id="SignalP"/>
    </source>
</evidence>
<dbReference type="EMBL" id="CP012109">
    <property type="protein sequence ID" value="AKQ68647.1"/>
    <property type="molecule type" value="Genomic_DNA"/>
</dbReference>
<dbReference type="Proteomes" id="UP000009026">
    <property type="component" value="Chromosome"/>
</dbReference>
<dbReference type="AlphaFoldDB" id="A0A0H4XK90"/>
<organism evidence="2 3">
    <name type="scientific">Pseudomyxococcus hansupus</name>
    <dbReference type="NCBI Taxonomy" id="1297742"/>
    <lineage>
        <taxon>Bacteria</taxon>
        <taxon>Pseudomonadati</taxon>
        <taxon>Myxococcota</taxon>
        <taxon>Myxococcia</taxon>
        <taxon>Myxococcales</taxon>
        <taxon>Cystobacterineae</taxon>
        <taxon>Myxococcaceae</taxon>
        <taxon>Pseudomyxococcus</taxon>
    </lineage>
</organism>
<reference evidence="2 3" key="1">
    <citation type="journal article" date="2016" name="PLoS ONE">
        <title>Complete Genome Sequence and Comparative Genomics of a Novel Myxobacterium Myxococcus hansupus.</title>
        <authorList>
            <person name="Sharma G."/>
            <person name="Narwani T."/>
            <person name="Subramanian S."/>
        </authorList>
    </citation>
    <scope>NUCLEOTIDE SEQUENCE [LARGE SCALE GENOMIC DNA]</scope>
    <source>
        <strain evidence="3">mixupus</strain>
    </source>
</reference>
<dbReference type="eggNOG" id="ENOG502ZS5H">
    <property type="taxonomic scope" value="Bacteria"/>
</dbReference>
<protein>
    <recommendedName>
        <fullName evidence="4">PorV/PorQ family protein</fullName>
    </recommendedName>
</protein>
<keyword evidence="3" id="KW-1185">Reference proteome</keyword>
<sequence>MSLRSLVLIALCVSTTSLAQPAEDLRDVMSARAYGMGGAYRALGLGGDAMLGNPAAMVLFPSYRLEGTGGWDVEKKEGQLGVSVIDAATSRLGMGLDYHWVSVGRGGARASAHMSSLGVGLPVSEMLMLGATVRYLRMSGQSRFANSVTGDAGIILRLSQQLMAGFSAHNLVDTGNEELTRYYSAHVGVMTGLLTLAGDVRADFTTNDATTFTYHGGMEYILGQVFPFRAGYTYDGFTRTSQLSTGLGFMSEGGGGIDVAYRHDLGGPKGRLLALTIKLNMN</sequence>
<dbReference type="OrthoDB" id="5525309at2"/>
<dbReference type="STRING" id="1297742.A176_005559"/>
<dbReference type="KEGG" id="mym:A176_005559"/>